<reference evidence="1 2" key="1">
    <citation type="submission" date="2013-01" db="EMBL/GenBank/DDBJ databases">
        <authorList>
            <person name="Bench S."/>
        </authorList>
    </citation>
    <scope>NUCLEOTIDE SEQUENCE [LARGE SCALE GENOMIC DNA]</scope>
    <source>
        <strain evidence="1 2">WH 0402</strain>
    </source>
</reference>
<gene>
    <name evidence="1" type="ORF">CWATWH0402_2984</name>
</gene>
<sequence>MNWIYYLPHILDREQEYWADIYLLPQNSSYNGQALWLTIEALGLFEELDRQEKVKKLGEQSFYLYGSSLDNMVINSESFTKEELLQWARIWLEAQDLPVNHLLEGSREMFKGKAYHADLIDELQIRFEEFRRTQYSEELNSENDN</sequence>
<dbReference type="RefSeq" id="WP_048327248.1">
    <property type="nucleotide sequence ID" value="NZ_CAQN01001111.1"/>
</dbReference>
<protein>
    <submittedName>
        <fullName evidence="1">Uncharacterized protein</fullName>
    </submittedName>
</protein>
<dbReference type="AlphaFoldDB" id="T2JWA5"/>
<name>T2JWA5_CROWT</name>
<reference evidence="1 2" key="2">
    <citation type="submission" date="2013-09" db="EMBL/GenBank/DDBJ databases">
        <title>Whole genome comparison of six Crocosphaera watsonii strains with differing phenotypes.</title>
        <authorList>
            <person name="Bench S.R."/>
            <person name="Heller P."/>
            <person name="Frank I."/>
            <person name="Arciniega M."/>
            <person name="Shilova I.N."/>
            <person name="Zehr J.P."/>
        </authorList>
    </citation>
    <scope>NUCLEOTIDE SEQUENCE [LARGE SCALE GENOMIC DNA]</scope>
    <source>
        <strain evidence="1 2">WH 0402</strain>
    </source>
</reference>
<dbReference type="Proteomes" id="UP000018130">
    <property type="component" value="Unassembled WGS sequence"/>
</dbReference>
<dbReference type="EMBL" id="CAQN01001111">
    <property type="protein sequence ID" value="CCQ70103.1"/>
    <property type="molecule type" value="Genomic_DNA"/>
</dbReference>
<organism evidence="1 2">
    <name type="scientific">Crocosphaera watsonii WH 0402</name>
    <dbReference type="NCBI Taxonomy" id="1284629"/>
    <lineage>
        <taxon>Bacteria</taxon>
        <taxon>Bacillati</taxon>
        <taxon>Cyanobacteriota</taxon>
        <taxon>Cyanophyceae</taxon>
        <taxon>Oscillatoriophycideae</taxon>
        <taxon>Chroococcales</taxon>
        <taxon>Aphanothecaceae</taxon>
        <taxon>Crocosphaera</taxon>
    </lineage>
</organism>
<proteinExistence type="predicted"/>
<accession>T2JWA5</accession>
<evidence type="ECO:0000313" key="1">
    <source>
        <dbReference type="EMBL" id="CCQ70103.1"/>
    </source>
</evidence>
<comment type="caution">
    <text evidence="1">The sequence shown here is derived from an EMBL/GenBank/DDBJ whole genome shotgun (WGS) entry which is preliminary data.</text>
</comment>
<evidence type="ECO:0000313" key="2">
    <source>
        <dbReference type="Proteomes" id="UP000018130"/>
    </source>
</evidence>